<dbReference type="PANTHER" id="PTHR45436:SF5">
    <property type="entry name" value="SENSOR HISTIDINE KINASE TRCS"/>
    <property type="match status" value="1"/>
</dbReference>
<dbReference type="PRINTS" id="PR00344">
    <property type="entry name" value="BCTRLSENSOR"/>
</dbReference>
<accession>A0A9W6IK96</accession>
<comment type="caution">
    <text evidence="14">The sequence shown here is derived from an EMBL/GenBank/DDBJ whole genome shotgun (WGS) entry which is preliminary data.</text>
</comment>
<evidence type="ECO:0000259" key="12">
    <source>
        <dbReference type="PROSITE" id="PS50109"/>
    </source>
</evidence>
<dbReference type="InterPro" id="IPR036890">
    <property type="entry name" value="HATPase_C_sf"/>
</dbReference>
<feature type="transmembrane region" description="Helical" evidence="11">
    <location>
        <begin position="12"/>
        <end position="35"/>
    </location>
</feature>
<comment type="subcellular location">
    <subcellularLocation>
        <location evidence="2">Membrane</location>
    </subcellularLocation>
</comment>
<keyword evidence="7 14" id="KW-0418">Kinase</keyword>
<dbReference type="Pfam" id="PF02518">
    <property type="entry name" value="HATPase_c"/>
    <property type="match status" value="1"/>
</dbReference>
<dbReference type="EC" id="2.7.13.3" evidence="3"/>
<dbReference type="InterPro" id="IPR003660">
    <property type="entry name" value="HAMP_dom"/>
</dbReference>
<evidence type="ECO:0000256" key="6">
    <source>
        <dbReference type="ARBA" id="ARBA00022692"/>
    </source>
</evidence>
<dbReference type="EMBL" id="BSFE01000001">
    <property type="protein sequence ID" value="GLK50715.1"/>
    <property type="molecule type" value="Genomic_DNA"/>
</dbReference>
<dbReference type="SUPFAM" id="SSF55874">
    <property type="entry name" value="ATPase domain of HSP90 chaperone/DNA topoisomerase II/histidine kinase"/>
    <property type="match status" value="1"/>
</dbReference>
<keyword evidence="4" id="KW-0597">Phosphoprotein</keyword>
<protein>
    <recommendedName>
        <fullName evidence="3">histidine kinase</fullName>
        <ecNumber evidence="3">2.7.13.3</ecNumber>
    </recommendedName>
</protein>
<dbReference type="Gene3D" id="1.10.287.130">
    <property type="match status" value="1"/>
</dbReference>
<proteinExistence type="predicted"/>
<evidence type="ECO:0000256" key="3">
    <source>
        <dbReference type="ARBA" id="ARBA00012438"/>
    </source>
</evidence>
<dbReference type="Gene3D" id="3.30.565.10">
    <property type="entry name" value="Histidine kinase-like ATPase, C-terminal domain"/>
    <property type="match status" value="1"/>
</dbReference>
<comment type="catalytic activity">
    <reaction evidence="1">
        <text>ATP + protein L-histidine = ADP + protein N-phospho-L-histidine.</text>
        <dbReference type="EC" id="2.7.13.3"/>
    </reaction>
</comment>
<reference evidence="14" key="1">
    <citation type="journal article" date="2014" name="Int. J. Syst. Evol. Microbiol.">
        <title>Complete genome sequence of Corynebacterium casei LMG S-19264T (=DSM 44701T), isolated from a smear-ripened cheese.</title>
        <authorList>
            <consortium name="US DOE Joint Genome Institute (JGI-PGF)"/>
            <person name="Walter F."/>
            <person name="Albersmeier A."/>
            <person name="Kalinowski J."/>
            <person name="Ruckert C."/>
        </authorList>
    </citation>
    <scope>NUCLEOTIDE SEQUENCE</scope>
    <source>
        <strain evidence="14">VKM B-1513</strain>
    </source>
</reference>
<keyword evidence="6 11" id="KW-0812">Transmembrane</keyword>
<dbReference type="PANTHER" id="PTHR45436">
    <property type="entry name" value="SENSOR HISTIDINE KINASE YKOH"/>
    <property type="match status" value="1"/>
</dbReference>
<feature type="domain" description="Histidine kinase" evidence="12">
    <location>
        <begin position="259"/>
        <end position="460"/>
    </location>
</feature>
<keyword evidence="9" id="KW-0902">Two-component regulatory system</keyword>
<gene>
    <name evidence="14" type="ORF">GCM10017621_02230</name>
</gene>
<evidence type="ECO:0000256" key="2">
    <source>
        <dbReference type="ARBA" id="ARBA00004370"/>
    </source>
</evidence>
<name>A0A9W6IK96_9PROT</name>
<evidence type="ECO:0000256" key="8">
    <source>
        <dbReference type="ARBA" id="ARBA00022989"/>
    </source>
</evidence>
<dbReference type="GO" id="GO:0005886">
    <property type="term" value="C:plasma membrane"/>
    <property type="evidence" value="ECO:0007669"/>
    <property type="project" value="TreeGrafter"/>
</dbReference>
<keyword evidence="15" id="KW-1185">Reference proteome</keyword>
<evidence type="ECO:0000256" key="11">
    <source>
        <dbReference type="SAM" id="Phobius"/>
    </source>
</evidence>
<dbReference type="SMART" id="SM00387">
    <property type="entry name" value="HATPase_c"/>
    <property type="match status" value="1"/>
</dbReference>
<dbReference type="InterPro" id="IPR036097">
    <property type="entry name" value="HisK_dim/P_sf"/>
</dbReference>
<evidence type="ECO:0000313" key="15">
    <source>
        <dbReference type="Proteomes" id="UP001143486"/>
    </source>
</evidence>
<evidence type="ECO:0000256" key="5">
    <source>
        <dbReference type="ARBA" id="ARBA00022679"/>
    </source>
</evidence>
<evidence type="ECO:0000256" key="10">
    <source>
        <dbReference type="ARBA" id="ARBA00023136"/>
    </source>
</evidence>
<dbReference type="InterPro" id="IPR004358">
    <property type="entry name" value="Sig_transdc_His_kin-like_C"/>
</dbReference>
<dbReference type="GO" id="GO:0000155">
    <property type="term" value="F:phosphorelay sensor kinase activity"/>
    <property type="evidence" value="ECO:0007669"/>
    <property type="project" value="InterPro"/>
</dbReference>
<keyword evidence="10 11" id="KW-0472">Membrane</keyword>
<keyword evidence="5" id="KW-0808">Transferase</keyword>
<evidence type="ECO:0000256" key="7">
    <source>
        <dbReference type="ARBA" id="ARBA00022777"/>
    </source>
</evidence>
<evidence type="ECO:0000259" key="13">
    <source>
        <dbReference type="PROSITE" id="PS50885"/>
    </source>
</evidence>
<dbReference type="InterPro" id="IPR005467">
    <property type="entry name" value="His_kinase_dom"/>
</dbReference>
<dbReference type="InterPro" id="IPR003594">
    <property type="entry name" value="HATPase_dom"/>
</dbReference>
<feature type="transmembrane region" description="Helical" evidence="11">
    <location>
        <begin position="176"/>
        <end position="197"/>
    </location>
</feature>
<organism evidence="14 15">
    <name type="scientific">Maricaulis virginensis</name>
    <dbReference type="NCBI Taxonomy" id="144022"/>
    <lineage>
        <taxon>Bacteria</taxon>
        <taxon>Pseudomonadati</taxon>
        <taxon>Pseudomonadota</taxon>
        <taxon>Alphaproteobacteria</taxon>
        <taxon>Maricaulales</taxon>
        <taxon>Maricaulaceae</taxon>
        <taxon>Maricaulis</taxon>
    </lineage>
</organism>
<keyword evidence="8 11" id="KW-1133">Transmembrane helix</keyword>
<dbReference type="SUPFAM" id="SSF47384">
    <property type="entry name" value="Homodimeric domain of signal transducing histidine kinase"/>
    <property type="match status" value="1"/>
</dbReference>
<dbReference type="PROSITE" id="PS50885">
    <property type="entry name" value="HAMP"/>
    <property type="match status" value="1"/>
</dbReference>
<dbReference type="RefSeq" id="WP_271185114.1">
    <property type="nucleotide sequence ID" value="NZ_BSFE01000001.1"/>
</dbReference>
<feature type="transmembrane region" description="Helical" evidence="11">
    <location>
        <begin position="47"/>
        <end position="69"/>
    </location>
</feature>
<evidence type="ECO:0000256" key="1">
    <source>
        <dbReference type="ARBA" id="ARBA00000085"/>
    </source>
</evidence>
<evidence type="ECO:0000256" key="4">
    <source>
        <dbReference type="ARBA" id="ARBA00022553"/>
    </source>
</evidence>
<dbReference type="Proteomes" id="UP001143486">
    <property type="component" value="Unassembled WGS sequence"/>
</dbReference>
<feature type="domain" description="HAMP" evidence="13">
    <location>
        <begin position="200"/>
        <end position="251"/>
    </location>
</feature>
<dbReference type="PROSITE" id="PS50109">
    <property type="entry name" value="HIS_KIN"/>
    <property type="match status" value="1"/>
</dbReference>
<reference evidence="14" key="2">
    <citation type="submission" date="2023-01" db="EMBL/GenBank/DDBJ databases">
        <authorList>
            <person name="Sun Q."/>
            <person name="Evtushenko L."/>
        </authorList>
    </citation>
    <scope>NUCLEOTIDE SEQUENCE</scope>
    <source>
        <strain evidence="14">VKM B-1513</strain>
    </source>
</reference>
<evidence type="ECO:0000313" key="14">
    <source>
        <dbReference type="EMBL" id="GLK50715.1"/>
    </source>
</evidence>
<dbReference type="InterPro" id="IPR050428">
    <property type="entry name" value="TCS_sensor_his_kinase"/>
</dbReference>
<evidence type="ECO:0000256" key="9">
    <source>
        <dbReference type="ARBA" id="ARBA00023012"/>
    </source>
</evidence>
<dbReference type="AlphaFoldDB" id="A0A9W6IK96"/>
<sequence length="461" mass="49433">MTERRSSLAFRLFAGAAAWALVLLLLGAIALTTLYQRSILRTLDDRLTSVVGALVAAVEIDAAGDVLLARRPSDPAYGRVFSGRYWQILDDDGSADGGEVLAVSRSLWDEVLVPGNALLDRLRAEPGAVVTMDTKGPSGEPLRLTGQAVQLSDRPGLVVFMAAEDRRPADRDVRTFAITSGLMFLGFAAAIAAGVFFQVRIGLAPVLRMRDRVAEVREGQAERVDGSFPAELQPLADELNAMLDHSRELVERSRTHVGNLAHALKTPIAVLTNEARTSQGALADLVERQTGIMAEQVEHHLRRARAAAHAKAVGARTDIAPTVDDLVRTLDKINAARALTITADIPGELRFRGERQDLEEMVGNLMDNACKWARGTVRVSAERTDERTLAILIEDDGPGLDEGEAQSALQRGVRLDEKAPGSGLGLAIVSDLAHAYGGELTLSRSGLGGLSARIDLPATSR</sequence>